<sequence>MNYSECYGFVTDENGEVIGRATPKQGDIVLITINSVSHDSGRTWRKEKTVRLIDNDESFRGTKTESGPSYSEMGKTQSGHFETYCSRFDGKRWRSMRSK</sequence>
<dbReference type="AlphaFoldDB" id="A0A0F9FXZ9"/>
<reference evidence="1" key="1">
    <citation type="journal article" date="2015" name="Nature">
        <title>Complex archaea that bridge the gap between prokaryotes and eukaryotes.</title>
        <authorList>
            <person name="Spang A."/>
            <person name="Saw J.H."/>
            <person name="Jorgensen S.L."/>
            <person name="Zaremba-Niedzwiedzka K."/>
            <person name="Martijn J."/>
            <person name="Lind A.E."/>
            <person name="van Eijk R."/>
            <person name="Schleper C."/>
            <person name="Guy L."/>
            <person name="Ettema T.J."/>
        </authorList>
    </citation>
    <scope>NUCLEOTIDE SEQUENCE</scope>
</reference>
<organism evidence="1">
    <name type="scientific">marine sediment metagenome</name>
    <dbReference type="NCBI Taxonomy" id="412755"/>
    <lineage>
        <taxon>unclassified sequences</taxon>
        <taxon>metagenomes</taxon>
        <taxon>ecological metagenomes</taxon>
    </lineage>
</organism>
<proteinExistence type="predicted"/>
<accession>A0A0F9FXZ9</accession>
<protein>
    <submittedName>
        <fullName evidence="1">Uncharacterized protein</fullName>
    </submittedName>
</protein>
<name>A0A0F9FXZ9_9ZZZZ</name>
<evidence type="ECO:0000313" key="1">
    <source>
        <dbReference type="EMBL" id="KKL62235.1"/>
    </source>
</evidence>
<comment type="caution">
    <text evidence="1">The sequence shown here is derived from an EMBL/GenBank/DDBJ whole genome shotgun (WGS) entry which is preliminary data.</text>
</comment>
<dbReference type="EMBL" id="LAZR01028555">
    <property type="protein sequence ID" value="KKL62235.1"/>
    <property type="molecule type" value="Genomic_DNA"/>
</dbReference>
<gene>
    <name evidence="1" type="ORF">LCGC14_2187210</name>
</gene>